<dbReference type="Pfam" id="PF18151">
    <property type="entry name" value="DUF5601"/>
    <property type="match status" value="1"/>
</dbReference>
<gene>
    <name evidence="5" type="ORF">CLIB1423_17S01398</name>
</gene>
<feature type="region of interest" description="Disordered" evidence="2">
    <location>
        <begin position="697"/>
        <end position="729"/>
    </location>
</feature>
<organism evidence="5 6">
    <name type="scientific">[Candida] railenensis</name>
    <dbReference type="NCBI Taxonomy" id="45579"/>
    <lineage>
        <taxon>Eukaryota</taxon>
        <taxon>Fungi</taxon>
        <taxon>Dikarya</taxon>
        <taxon>Ascomycota</taxon>
        <taxon>Saccharomycotina</taxon>
        <taxon>Pichiomycetes</taxon>
        <taxon>Debaryomycetaceae</taxon>
        <taxon>Kurtzmaniella</taxon>
    </lineage>
</organism>
<feature type="compositionally biased region" description="Basic and acidic residues" evidence="2">
    <location>
        <begin position="629"/>
        <end position="640"/>
    </location>
</feature>
<comment type="caution">
    <text evidence="5">The sequence shown here is derived from an EMBL/GenBank/DDBJ whole genome shotgun (WGS) entry which is preliminary data.</text>
</comment>
<feature type="compositionally biased region" description="Basic and acidic residues" evidence="2">
    <location>
        <begin position="157"/>
        <end position="168"/>
    </location>
</feature>
<protein>
    <recommendedName>
        <fullName evidence="7">VPS9 domain-containing protein</fullName>
    </recommendedName>
</protein>
<feature type="compositionally biased region" description="Polar residues" evidence="2">
    <location>
        <begin position="55"/>
        <end position="68"/>
    </location>
</feature>
<feature type="region of interest" description="Disordered" evidence="2">
    <location>
        <begin position="118"/>
        <end position="328"/>
    </location>
</feature>
<keyword evidence="6" id="KW-1185">Reference proteome</keyword>
<dbReference type="PROSITE" id="PS51140">
    <property type="entry name" value="CUE"/>
    <property type="match status" value="1"/>
</dbReference>
<evidence type="ECO:0008006" key="7">
    <source>
        <dbReference type="Google" id="ProtNLM"/>
    </source>
</evidence>
<dbReference type="InterPro" id="IPR003123">
    <property type="entry name" value="VPS9"/>
</dbReference>
<feature type="region of interest" description="Disordered" evidence="2">
    <location>
        <begin position="1"/>
        <end position="78"/>
    </location>
</feature>
<dbReference type="InterPro" id="IPR045046">
    <property type="entry name" value="Vps9-like"/>
</dbReference>
<dbReference type="PANTHER" id="PTHR23101:SF25">
    <property type="entry name" value="GTPASE-ACTIVATING PROTEIN AND VPS9 DOMAIN-CONTAINING PROTEIN 1"/>
    <property type="match status" value="1"/>
</dbReference>
<dbReference type="Pfam" id="PF02204">
    <property type="entry name" value="VPS9"/>
    <property type="match status" value="1"/>
</dbReference>
<feature type="compositionally biased region" description="Basic and acidic residues" evidence="2">
    <location>
        <begin position="206"/>
        <end position="219"/>
    </location>
</feature>
<dbReference type="OrthoDB" id="300289at2759"/>
<evidence type="ECO:0000313" key="6">
    <source>
        <dbReference type="Proteomes" id="UP000837801"/>
    </source>
</evidence>
<dbReference type="InterPro" id="IPR041804">
    <property type="entry name" value="Vps9_CUE"/>
</dbReference>
<dbReference type="InterPro" id="IPR037191">
    <property type="entry name" value="VPS9_dom_sf"/>
</dbReference>
<accession>A0A9P0QS61</accession>
<dbReference type="InterPro" id="IPR041545">
    <property type="entry name" value="DUF5601"/>
</dbReference>
<dbReference type="SUPFAM" id="SSF109993">
    <property type="entry name" value="VPS9 domain"/>
    <property type="match status" value="1"/>
</dbReference>
<dbReference type="InterPro" id="IPR003892">
    <property type="entry name" value="CUE"/>
</dbReference>
<feature type="compositionally biased region" description="Low complexity" evidence="2">
    <location>
        <begin position="9"/>
        <end position="30"/>
    </location>
</feature>
<feature type="compositionally biased region" description="Gly residues" evidence="2">
    <location>
        <begin position="139"/>
        <end position="150"/>
    </location>
</feature>
<dbReference type="Gene3D" id="1.10.8.10">
    <property type="entry name" value="DNA helicase RuvA subunit, C-terminal domain"/>
    <property type="match status" value="1"/>
</dbReference>
<dbReference type="CDD" id="cd14369">
    <property type="entry name" value="CUE_VPS9_like"/>
    <property type="match status" value="1"/>
</dbReference>
<dbReference type="GO" id="GO:0005085">
    <property type="term" value="F:guanyl-nucleotide exchange factor activity"/>
    <property type="evidence" value="ECO:0007669"/>
    <property type="project" value="InterPro"/>
</dbReference>
<dbReference type="SMART" id="SM00167">
    <property type="entry name" value="VPS9"/>
    <property type="match status" value="1"/>
</dbReference>
<name>A0A9P0QS61_9ASCO</name>
<dbReference type="GO" id="GO:0043130">
    <property type="term" value="F:ubiquitin binding"/>
    <property type="evidence" value="ECO:0007669"/>
    <property type="project" value="InterPro"/>
</dbReference>
<dbReference type="GO" id="GO:0005829">
    <property type="term" value="C:cytosol"/>
    <property type="evidence" value="ECO:0007669"/>
    <property type="project" value="TreeGrafter"/>
</dbReference>
<dbReference type="Proteomes" id="UP000837801">
    <property type="component" value="Unassembled WGS sequence"/>
</dbReference>
<dbReference type="EMBL" id="CAKXYY010000017">
    <property type="protein sequence ID" value="CAH2354538.1"/>
    <property type="molecule type" value="Genomic_DNA"/>
</dbReference>
<dbReference type="Pfam" id="PF02845">
    <property type="entry name" value="CUE"/>
    <property type="match status" value="1"/>
</dbReference>
<dbReference type="GO" id="GO:0016192">
    <property type="term" value="P:vesicle-mediated transport"/>
    <property type="evidence" value="ECO:0007669"/>
    <property type="project" value="InterPro"/>
</dbReference>
<evidence type="ECO:0000259" key="3">
    <source>
        <dbReference type="PROSITE" id="PS51140"/>
    </source>
</evidence>
<feature type="compositionally biased region" description="Polar residues" evidence="2">
    <location>
        <begin position="313"/>
        <end position="323"/>
    </location>
</feature>
<dbReference type="InterPro" id="IPR009060">
    <property type="entry name" value="UBA-like_sf"/>
</dbReference>
<reference evidence="5" key="1">
    <citation type="submission" date="2022-03" db="EMBL/GenBank/DDBJ databases">
        <authorList>
            <person name="Legras J.-L."/>
            <person name="Devillers H."/>
            <person name="Grondin C."/>
        </authorList>
    </citation>
    <scope>NUCLEOTIDE SEQUENCE</scope>
    <source>
        <strain evidence="5">CLIB 1423</strain>
    </source>
</reference>
<feature type="domain" description="CUE" evidence="3">
    <location>
        <begin position="733"/>
        <end position="776"/>
    </location>
</feature>
<evidence type="ECO:0000259" key="4">
    <source>
        <dbReference type="PROSITE" id="PS51205"/>
    </source>
</evidence>
<feature type="compositionally biased region" description="Polar residues" evidence="2">
    <location>
        <begin position="280"/>
        <end position="298"/>
    </location>
</feature>
<dbReference type="GO" id="GO:0030139">
    <property type="term" value="C:endocytic vesicle"/>
    <property type="evidence" value="ECO:0007669"/>
    <property type="project" value="TreeGrafter"/>
</dbReference>
<dbReference type="AlphaFoldDB" id="A0A9P0QS61"/>
<feature type="domain" description="VPS9" evidence="4">
    <location>
        <begin position="460"/>
        <end position="606"/>
    </location>
</feature>
<dbReference type="Gene3D" id="1.20.1050.80">
    <property type="entry name" value="VPS9 domain"/>
    <property type="match status" value="1"/>
</dbReference>
<evidence type="ECO:0000256" key="2">
    <source>
        <dbReference type="SAM" id="MobiDB-lite"/>
    </source>
</evidence>
<evidence type="ECO:0000256" key="1">
    <source>
        <dbReference type="ARBA" id="ARBA00022786"/>
    </source>
</evidence>
<sequence>MSSNHPVFNISKSTPTTSTSNENTVSGNNTPGPSDVNGGSPLIKNILTRGAPSAKGSNSVETSSSNTPIFAPTNPVAISSVSPTFVTSEFDSGKVEGKPDLIGLFDKFDINKSETKLDDVQSVENALGSDDEEVKNEKGGNGNHGDGTGTEAGSSEKAAENDHDKEKYDEDVEDLEHQRRIDAALGNLEMEDVRDIVQEAESLEEQDNKSEHQEIDQQRTPEQQPDAEQPSEIEQEQESEETDSKKDQSDRSGATDLETPSNEEEFTSLNDEGAKEIPSNDPTDSASTSREPLSSSHNGPEKRERAGVASLPVASTASTSNQGRPVPKRALSKIDPVEQYQQSHKPFDFQNFLVQLKKKSAEPIVRYIRSLLVSFSRQAHTFTYKQKIKIITDFKIFISEKYLLYEPFASMDDIDLENSREGLEKLVMNRLYEFCFPPAIAKLALSNGQKVSRDLVKDDLIQDDAFNQSVEKFSWVNGIHLDVDLDDLHLQKGTNGLNFIEYAVVELNKINNYRAPRDKIICVLNSCKIIFGWLKVSKQETNADSFVPILILVIIKAKTANLVSNMHYIENYRGEEWLSHGETSYYLSSLQGAIGFIQNLSFDDLTISEDEYNAHIEAWEASQKQIAREREREVKSHQDLIDLSESSSASESTRPVSIHQPQPLHASEEGPTSLSPSNVLLNSAGIVSKSIANFLSPSPQPEAQSVSHTPANNNPTVHTSIQNSPGVIQDTPTTREAFDTLLQMFPNIDKAILQDLVYIKHGNIDECVDTCLELVAET</sequence>
<feature type="region of interest" description="Disordered" evidence="2">
    <location>
        <begin position="629"/>
        <end position="677"/>
    </location>
</feature>
<dbReference type="PROSITE" id="PS51205">
    <property type="entry name" value="VPS9"/>
    <property type="match status" value="1"/>
</dbReference>
<dbReference type="SUPFAM" id="SSF46934">
    <property type="entry name" value="UBA-like"/>
    <property type="match status" value="1"/>
</dbReference>
<keyword evidence="1" id="KW-0833">Ubl conjugation pathway</keyword>
<dbReference type="Gene3D" id="1.10.246.120">
    <property type="match status" value="1"/>
</dbReference>
<dbReference type="PANTHER" id="PTHR23101">
    <property type="entry name" value="RAB GDP/GTP EXCHANGE FACTOR"/>
    <property type="match status" value="1"/>
</dbReference>
<evidence type="ECO:0000313" key="5">
    <source>
        <dbReference type="EMBL" id="CAH2354538.1"/>
    </source>
</evidence>
<feature type="compositionally biased region" description="Acidic residues" evidence="2">
    <location>
        <begin position="229"/>
        <end position="241"/>
    </location>
</feature>
<dbReference type="GO" id="GO:0031267">
    <property type="term" value="F:small GTPase binding"/>
    <property type="evidence" value="ECO:0007669"/>
    <property type="project" value="TreeGrafter"/>
</dbReference>
<proteinExistence type="predicted"/>